<gene>
    <name evidence="3" type="ORF">ACH46_20470</name>
</gene>
<dbReference type="EMBL" id="CP011853">
    <property type="protein sequence ID" value="ALG87082.1"/>
    <property type="molecule type" value="Genomic_DNA"/>
</dbReference>
<sequence>MTILADLTIPAVSLSEQSAISRVLGALDDKISVNRRTGELVRQLLDARWTQVQRSATSTVELDEIAQLNPRTMRTNGATAPFVDMKSLPQGALLIDSWGEREPRSGARFINGDTLLARITPCFENGKLALVDFLDSGQTGTGSTEFIVMRPKPGVPAVVPFLIAQSSDFRDHAAKTMTGTSGRQRVQASGLADYVLSWPDKAELDQFTAFAEPVTSLLGRLRSENQTLARTRDELLPLLMDGRITVKQAEDSAGEVL</sequence>
<evidence type="ECO:0000256" key="2">
    <source>
        <dbReference type="ARBA" id="ARBA00023125"/>
    </source>
</evidence>
<dbReference type="PANTHER" id="PTHR30408">
    <property type="entry name" value="TYPE-1 RESTRICTION ENZYME ECOKI SPECIFICITY PROTEIN"/>
    <property type="match status" value="1"/>
</dbReference>
<dbReference type="Proteomes" id="UP000063789">
    <property type="component" value="Chromosome"/>
</dbReference>
<dbReference type="Gene3D" id="3.90.220.20">
    <property type="entry name" value="DNA methylase specificity domains"/>
    <property type="match status" value="1"/>
</dbReference>
<protein>
    <recommendedName>
        <fullName evidence="5">Type I restriction modification DNA specificity domain-containing protein</fullName>
    </recommendedName>
</protein>
<dbReference type="STRING" id="1136941.ACH46_20470"/>
<dbReference type="AlphaFoldDB" id="A0A0N9MWI1"/>
<organism evidence="3 4">
    <name type="scientific">Gordonia phthalatica</name>
    <dbReference type="NCBI Taxonomy" id="1136941"/>
    <lineage>
        <taxon>Bacteria</taxon>
        <taxon>Bacillati</taxon>
        <taxon>Actinomycetota</taxon>
        <taxon>Actinomycetes</taxon>
        <taxon>Mycobacteriales</taxon>
        <taxon>Gordoniaceae</taxon>
        <taxon>Gordonia</taxon>
    </lineage>
</organism>
<dbReference type="PATRIC" id="fig|1136941.3.peg.4194"/>
<evidence type="ECO:0000313" key="3">
    <source>
        <dbReference type="EMBL" id="ALG87082.1"/>
    </source>
</evidence>
<dbReference type="GO" id="GO:0009307">
    <property type="term" value="P:DNA restriction-modification system"/>
    <property type="evidence" value="ECO:0007669"/>
    <property type="project" value="UniProtKB-KW"/>
</dbReference>
<dbReference type="CDD" id="cd17260">
    <property type="entry name" value="RMtype1_S_EcoEI-TRD1-CR1_like"/>
    <property type="match status" value="1"/>
</dbReference>
<dbReference type="PANTHER" id="PTHR30408:SF13">
    <property type="entry name" value="TYPE I RESTRICTION ENZYME HINDI SPECIFICITY SUBUNIT"/>
    <property type="match status" value="1"/>
</dbReference>
<keyword evidence="2" id="KW-0238">DNA-binding</keyword>
<dbReference type="GO" id="GO:0003677">
    <property type="term" value="F:DNA binding"/>
    <property type="evidence" value="ECO:0007669"/>
    <property type="project" value="UniProtKB-KW"/>
</dbReference>
<dbReference type="KEGG" id="goq:ACH46_20470"/>
<evidence type="ECO:0008006" key="5">
    <source>
        <dbReference type="Google" id="ProtNLM"/>
    </source>
</evidence>
<evidence type="ECO:0000256" key="1">
    <source>
        <dbReference type="ARBA" id="ARBA00022747"/>
    </source>
</evidence>
<name>A0A0N9MWI1_9ACTN</name>
<proteinExistence type="predicted"/>
<keyword evidence="4" id="KW-1185">Reference proteome</keyword>
<keyword evidence="1" id="KW-0680">Restriction system</keyword>
<reference evidence="3 4" key="2">
    <citation type="journal article" date="2017" name="Int. J. Syst. Evol. Microbiol.">
        <title>Gordonia phthalatica sp. nov., a di-n-butyl phthalate-degrading bacterium isolated from activated sludge.</title>
        <authorList>
            <person name="Jin D."/>
            <person name="Kong X."/>
            <person name="Jia M."/>
            <person name="Yu X."/>
            <person name="Wang X."/>
            <person name="Zhuang X."/>
            <person name="Deng Y."/>
            <person name="Bai Z."/>
        </authorList>
    </citation>
    <scope>NUCLEOTIDE SEQUENCE [LARGE SCALE GENOMIC DNA]</scope>
    <source>
        <strain evidence="3 4">QH-11</strain>
    </source>
</reference>
<evidence type="ECO:0000313" key="4">
    <source>
        <dbReference type="Proteomes" id="UP000063789"/>
    </source>
</evidence>
<dbReference type="SUPFAM" id="SSF116734">
    <property type="entry name" value="DNA methylase specificity domain"/>
    <property type="match status" value="2"/>
</dbReference>
<dbReference type="InterPro" id="IPR052021">
    <property type="entry name" value="Type-I_RS_S_subunit"/>
</dbReference>
<accession>A0A0N9MWI1</accession>
<reference evidence="4" key="1">
    <citation type="submission" date="2015-06" db="EMBL/GenBank/DDBJ databases">
        <title>Complete genome sequence and metabolic analysis of phthalate degradation pathway in Gordonia sp. QH-11.</title>
        <authorList>
            <person name="Jin D."/>
            <person name="Kong X."/>
            <person name="Bai Z."/>
        </authorList>
    </citation>
    <scope>NUCLEOTIDE SEQUENCE [LARGE SCALE GENOMIC DNA]</scope>
    <source>
        <strain evidence="4">QH-11</strain>
    </source>
</reference>
<dbReference type="InterPro" id="IPR044946">
    <property type="entry name" value="Restrct_endonuc_typeI_TRD_sf"/>
</dbReference>
<dbReference type="REBASE" id="127866">
    <property type="entry name" value="S.GspQH11ORF20465P"/>
</dbReference>